<accession>A0A3S5AEK4</accession>
<sequence>MLGRSPVYAIQADAHYPKDPPPSHRVIVSPWQLGLKSNRPTRRSSCPRGTDRARGESPLRRLALCSLAEAPTHGCPQESTIASSP</sequence>
<comment type="caution">
    <text evidence="2">The sequence shown here is derived from an EMBL/GenBank/DDBJ whole genome shotgun (WGS) entry which is preliminary data.</text>
</comment>
<evidence type="ECO:0000256" key="1">
    <source>
        <dbReference type="SAM" id="MobiDB-lite"/>
    </source>
</evidence>
<name>A0A3S5AEK4_9PLAT</name>
<dbReference type="Proteomes" id="UP000784294">
    <property type="component" value="Unassembled WGS sequence"/>
</dbReference>
<evidence type="ECO:0000313" key="3">
    <source>
        <dbReference type="Proteomes" id="UP000784294"/>
    </source>
</evidence>
<proteinExistence type="predicted"/>
<reference evidence="2" key="1">
    <citation type="submission" date="2018-11" db="EMBL/GenBank/DDBJ databases">
        <authorList>
            <consortium name="Pathogen Informatics"/>
        </authorList>
    </citation>
    <scope>NUCLEOTIDE SEQUENCE</scope>
</reference>
<dbReference type="EMBL" id="CAAALY010037401">
    <property type="protein sequence ID" value="VEL18525.1"/>
    <property type="molecule type" value="Genomic_DNA"/>
</dbReference>
<feature type="region of interest" description="Disordered" evidence="1">
    <location>
        <begin position="37"/>
        <end position="57"/>
    </location>
</feature>
<keyword evidence="3" id="KW-1185">Reference proteome</keyword>
<dbReference type="AlphaFoldDB" id="A0A3S5AEK4"/>
<protein>
    <submittedName>
        <fullName evidence="2">Uncharacterized protein</fullName>
    </submittedName>
</protein>
<gene>
    <name evidence="2" type="ORF">PXEA_LOCUS11965</name>
</gene>
<organism evidence="2 3">
    <name type="scientific">Protopolystoma xenopodis</name>
    <dbReference type="NCBI Taxonomy" id="117903"/>
    <lineage>
        <taxon>Eukaryota</taxon>
        <taxon>Metazoa</taxon>
        <taxon>Spiralia</taxon>
        <taxon>Lophotrochozoa</taxon>
        <taxon>Platyhelminthes</taxon>
        <taxon>Monogenea</taxon>
        <taxon>Polyopisthocotylea</taxon>
        <taxon>Polystomatidea</taxon>
        <taxon>Polystomatidae</taxon>
        <taxon>Protopolystoma</taxon>
    </lineage>
</organism>
<evidence type="ECO:0000313" key="2">
    <source>
        <dbReference type="EMBL" id="VEL18525.1"/>
    </source>
</evidence>